<dbReference type="InterPro" id="IPR016181">
    <property type="entry name" value="Acyl_CoA_acyltransferase"/>
</dbReference>
<dbReference type="RefSeq" id="WP_097174345.1">
    <property type="nucleotide sequence ID" value="NZ_OBML01000003.1"/>
</dbReference>
<name>A0A285S1M0_9HYPH</name>
<evidence type="ECO:0000313" key="4">
    <source>
        <dbReference type="EMBL" id="SOC00256.1"/>
    </source>
</evidence>
<evidence type="ECO:0000256" key="2">
    <source>
        <dbReference type="ARBA" id="ARBA00023315"/>
    </source>
</evidence>
<keyword evidence="5" id="KW-1185">Reference proteome</keyword>
<dbReference type="Gene3D" id="3.40.630.30">
    <property type="match status" value="1"/>
</dbReference>
<dbReference type="InterPro" id="IPR000182">
    <property type="entry name" value="GNAT_dom"/>
</dbReference>
<keyword evidence="2" id="KW-0012">Acyltransferase</keyword>
<evidence type="ECO:0000313" key="5">
    <source>
        <dbReference type="Proteomes" id="UP000219331"/>
    </source>
</evidence>
<dbReference type="InterPro" id="IPR050832">
    <property type="entry name" value="Bact_Acetyltransf"/>
</dbReference>
<sequence length="198" mass="21739">MNVLSHVRPGDELAATRIYAEALIQKLRPFFGTADAAAEFLAPHLQRDRGVSAVIGDRIVGIAGYRLDGHGLFEPKWRHFRERFSVLGTAIRVAGLALLEKEEDEDVMAMDGIAVTQEARGAGVGRALLGEILAIARRAGKRAVRLDVIDTNPRAKALYLRCGFVEEGRRRLDLLRPVFGFTTVTTMRHHLNDTAAGA</sequence>
<dbReference type="EMBL" id="OBML01000003">
    <property type="protein sequence ID" value="SOC00256.1"/>
    <property type="molecule type" value="Genomic_DNA"/>
</dbReference>
<feature type="domain" description="N-acetyltransferase" evidence="3">
    <location>
        <begin position="5"/>
        <end position="192"/>
    </location>
</feature>
<dbReference type="Proteomes" id="UP000219331">
    <property type="component" value="Unassembled WGS sequence"/>
</dbReference>
<dbReference type="CDD" id="cd04301">
    <property type="entry name" value="NAT_SF"/>
    <property type="match status" value="1"/>
</dbReference>
<dbReference type="Pfam" id="PF00583">
    <property type="entry name" value="Acetyltransf_1"/>
    <property type="match status" value="1"/>
</dbReference>
<dbReference type="AlphaFoldDB" id="A0A285S1M0"/>
<gene>
    <name evidence="4" type="ORF">SAMN05421512_103249</name>
</gene>
<reference evidence="4 5" key="1">
    <citation type="submission" date="2017-08" db="EMBL/GenBank/DDBJ databases">
        <authorList>
            <person name="de Groot N.N."/>
        </authorList>
    </citation>
    <scope>NUCLEOTIDE SEQUENCE [LARGE SCALE GENOMIC DNA]</scope>
    <source>
        <strain evidence="4 5">USBA 352</strain>
    </source>
</reference>
<evidence type="ECO:0000256" key="1">
    <source>
        <dbReference type="ARBA" id="ARBA00022679"/>
    </source>
</evidence>
<evidence type="ECO:0000259" key="3">
    <source>
        <dbReference type="PROSITE" id="PS51186"/>
    </source>
</evidence>
<dbReference type="STRING" id="538381.GCA_001696535_04360"/>
<proteinExistence type="predicted"/>
<dbReference type="GO" id="GO:0016747">
    <property type="term" value="F:acyltransferase activity, transferring groups other than amino-acyl groups"/>
    <property type="evidence" value="ECO:0007669"/>
    <property type="project" value="InterPro"/>
</dbReference>
<organism evidence="4 5">
    <name type="scientific">Stappia indica</name>
    <dbReference type="NCBI Taxonomy" id="538381"/>
    <lineage>
        <taxon>Bacteria</taxon>
        <taxon>Pseudomonadati</taxon>
        <taxon>Pseudomonadota</taxon>
        <taxon>Alphaproteobacteria</taxon>
        <taxon>Hyphomicrobiales</taxon>
        <taxon>Stappiaceae</taxon>
        <taxon>Stappia</taxon>
    </lineage>
</organism>
<dbReference type="OrthoDB" id="273614at2"/>
<protein>
    <submittedName>
        <fullName evidence="4">Acetyltransferase (GNAT) family protein</fullName>
    </submittedName>
</protein>
<dbReference type="PANTHER" id="PTHR43877">
    <property type="entry name" value="AMINOALKYLPHOSPHONATE N-ACETYLTRANSFERASE-RELATED-RELATED"/>
    <property type="match status" value="1"/>
</dbReference>
<keyword evidence="1 4" id="KW-0808">Transferase</keyword>
<accession>A0A285S1M0</accession>
<dbReference type="SUPFAM" id="SSF55729">
    <property type="entry name" value="Acyl-CoA N-acyltransferases (Nat)"/>
    <property type="match status" value="1"/>
</dbReference>
<dbReference type="PROSITE" id="PS51186">
    <property type="entry name" value="GNAT"/>
    <property type="match status" value="1"/>
</dbReference>